<feature type="transmembrane region" description="Helical" evidence="1">
    <location>
        <begin position="98"/>
        <end position="116"/>
    </location>
</feature>
<evidence type="ECO:0000313" key="2">
    <source>
        <dbReference type="EMBL" id="OIJ62753.1"/>
    </source>
</evidence>
<feature type="transmembrane region" description="Helical" evidence="1">
    <location>
        <begin position="182"/>
        <end position="200"/>
    </location>
</feature>
<dbReference type="RefSeq" id="WP_052743238.1">
    <property type="nucleotide sequence ID" value="NZ_LAVA02000140.1"/>
</dbReference>
<keyword evidence="3" id="KW-1185">Reference proteome</keyword>
<organism evidence="2 3">
    <name type="scientific">Streptomyces mangrovisoli</name>
    <dbReference type="NCBI Taxonomy" id="1428628"/>
    <lineage>
        <taxon>Bacteria</taxon>
        <taxon>Bacillati</taxon>
        <taxon>Actinomycetota</taxon>
        <taxon>Actinomycetes</taxon>
        <taxon>Kitasatosporales</taxon>
        <taxon>Streptomycetaceae</taxon>
        <taxon>Streptomyces</taxon>
    </lineage>
</organism>
<name>A0A1J4NK44_9ACTN</name>
<dbReference type="Pfam" id="PF06197">
    <property type="entry name" value="DUF998"/>
    <property type="match status" value="1"/>
</dbReference>
<protein>
    <recommendedName>
        <fullName evidence="4">DUF998 domain-containing protein</fullName>
    </recommendedName>
</protein>
<evidence type="ECO:0000313" key="3">
    <source>
        <dbReference type="Proteomes" id="UP000034196"/>
    </source>
</evidence>
<accession>A0A1J4NK44</accession>
<dbReference type="EMBL" id="LAVA02000140">
    <property type="protein sequence ID" value="OIJ62753.1"/>
    <property type="molecule type" value="Genomic_DNA"/>
</dbReference>
<evidence type="ECO:0008006" key="4">
    <source>
        <dbReference type="Google" id="ProtNLM"/>
    </source>
</evidence>
<evidence type="ECO:0000256" key="1">
    <source>
        <dbReference type="SAM" id="Phobius"/>
    </source>
</evidence>
<feature type="transmembrane region" description="Helical" evidence="1">
    <location>
        <begin position="150"/>
        <end position="170"/>
    </location>
</feature>
<proteinExistence type="predicted"/>
<dbReference type="Proteomes" id="UP000034196">
    <property type="component" value="Unassembled WGS sequence"/>
</dbReference>
<keyword evidence="1" id="KW-0812">Transmembrane</keyword>
<reference evidence="2" key="1">
    <citation type="submission" date="2016-10" db="EMBL/GenBank/DDBJ databases">
        <title>Genome sequence of Streptomyces mangrovisoli MUSC 149.</title>
        <authorList>
            <person name="Lee L.-H."/>
            <person name="Ser H.-L."/>
        </authorList>
    </citation>
    <scope>NUCLEOTIDE SEQUENCE [LARGE SCALE GENOMIC DNA]</scope>
    <source>
        <strain evidence="2">MUSC 149</strain>
    </source>
</reference>
<dbReference type="AlphaFoldDB" id="A0A1J4NK44"/>
<feature type="transmembrane region" description="Helical" evidence="1">
    <location>
        <begin position="65"/>
        <end position="86"/>
    </location>
</feature>
<sequence length="236" mass="24611">MSDPVAVSAAPHTPPLRTARIRRWAAVVVAANIAFVASWLLAASWQGARYSVTAHTISDMYAEHAPGGAFLVVVITLCGAATLLFVRLSVWPALRAAGRPALVGTILLATSIYGLGDLLTPFEREACRQADAGCSASDQLANAGGTLDNVLSTAGVFSLIAAGFFLAAAMRRLPAWQDWARPTRWVATGLFALLLLDGLSNAVELDGLAERLLAAAGAAAFCALAVGIRRRTAGTR</sequence>
<keyword evidence="1" id="KW-1133">Transmembrane helix</keyword>
<keyword evidence="1" id="KW-0472">Membrane</keyword>
<dbReference type="InterPro" id="IPR009339">
    <property type="entry name" value="DUF998"/>
</dbReference>
<gene>
    <name evidence="2" type="ORF">WN71_037725</name>
</gene>
<comment type="caution">
    <text evidence="2">The sequence shown here is derived from an EMBL/GenBank/DDBJ whole genome shotgun (WGS) entry which is preliminary data.</text>
</comment>
<feature type="transmembrane region" description="Helical" evidence="1">
    <location>
        <begin position="24"/>
        <end position="45"/>
    </location>
</feature>
<feature type="transmembrane region" description="Helical" evidence="1">
    <location>
        <begin position="212"/>
        <end position="228"/>
    </location>
</feature>